<keyword evidence="3 5" id="KW-0238">DNA-binding</keyword>
<dbReference type="InterPro" id="IPR002104">
    <property type="entry name" value="Integrase_catalytic"/>
</dbReference>
<dbReference type="PANTHER" id="PTHR30629:SF2">
    <property type="entry name" value="PROPHAGE INTEGRASE INTS-RELATED"/>
    <property type="match status" value="1"/>
</dbReference>
<keyword evidence="9" id="KW-1185">Reference proteome</keyword>
<dbReference type="PROSITE" id="PS51898">
    <property type="entry name" value="TYR_RECOMBINASE"/>
    <property type="match status" value="1"/>
</dbReference>
<evidence type="ECO:0000259" key="7">
    <source>
        <dbReference type="PROSITE" id="PS51900"/>
    </source>
</evidence>
<dbReference type="Pfam" id="PF13356">
    <property type="entry name" value="Arm-DNA-bind_3"/>
    <property type="match status" value="1"/>
</dbReference>
<name>A0A0P1ELQ8_9RHOB</name>
<dbReference type="Pfam" id="PF00589">
    <property type="entry name" value="Phage_integrase"/>
    <property type="match status" value="1"/>
</dbReference>
<dbReference type="EMBL" id="CYPS01000011">
    <property type="protein sequence ID" value="CUH42067.1"/>
    <property type="molecule type" value="Genomic_DNA"/>
</dbReference>
<dbReference type="PROSITE" id="PS51900">
    <property type="entry name" value="CB"/>
    <property type="match status" value="1"/>
</dbReference>
<evidence type="ECO:0000256" key="3">
    <source>
        <dbReference type="ARBA" id="ARBA00023125"/>
    </source>
</evidence>
<dbReference type="Gene3D" id="3.30.160.390">
    <property type="entry name" value="Integrase, DNA-binding domain"/>
    <property type="match status" value="1"/>
</dbReference>
<evidence type="ECO:0000313" key="9">
    <source>
        <dbReference type="Proteomes" id="UP000050786"/>
    </source>
</evidence>
<dbReference type="PANTHER" id="PTHR30629">
    <property type="entry name" value="PROPHAGE INTEGRASE"/>
    <property type="match status" value="1"/>
</dbReference>
<evidence type="ECO:0000313" key="8">
    <source>
        <dbReference type="EMBL" id="CUH42067.1"/>
    </source>
</evidence>
<keyword evidence="2" id="KW-0229">DNA integration</keyword>
<dbReference type="SUPFAM" id="SSF56349">
    <property type="entry name" value="DNA breaking-rejoining enzymes"/>
    <property type="match status" value="1"/>
</dbReference>
<evidence type="ECO:0000256" key="5">
    <source>
        <dbReference type="PROSITE-ProRule" id="PRU01248"/>
    </source>
</evidence>
<dbReference type="InterPro" id="IPR011010">
    <property type="entry name" value="DNA_brk_join_enz"/>
</dbReference>
<protein>
    <submittedName>
        <fullName evidence="8">Prophage CP4-57 integrase</fullName>
    </submittedName>
</protein>
<evidence type="ECO:0000256" key="2">
    <source>
        <dbReference type="ARBA" id="ARBA00022908"/>
    </source>
</evidence>
<dbReference type="InterPro" id="IPR044068">
    <property type="entry name" value="CB"/>
</dbReference>
<organism evidence="8 9">
    <name type="scientific">Ruegeria atlantica</name>
    <dbReference type="NCBI Taxonomy" id="81569"/>
    <lineage>
        <taxon>Bacteria</taxon>
        <taxon>Pseudomonadati</taxon>
        <taxon>Pseudomonadota</taxon>
        <taxon>Alphaproteobacteria</taxon>
        <taxon>Rhodobacterales</taxon>
        <taxon>Roseobacteraceae</taxon>
        <taxon>Ruegeria</taxon>
    </lineage>
</organism>
<dbReference type="InterPro" id="IPR025166">
    <property type="entry name" value="Integrase_DNA_bind_dom"/>
</dbReference>
<dbReference type="Gene3D" id="1.10.150.130">
    <property type="match status" value="1"/>
</dbReference>
<reference evidence="9" key="1">
    <citation type="submission" date="2015-09" db="EMBL/GenBank/DDBJ databases">
        <authorList>
            <person name="Rodrigo-Torres L."/>
            <person name="Arahal D.R."/>
        </authorList>
    </citation>
    <scope>NUCLEOTIDE SEQUENCE [LARGE SCALE GENOMIC DNA]</scope>
    <source>
        <strain evidence="9">CECT 4293</strain>
    </source>
</reference>
<dbReference type="InterPro" id="IPR010998">
    <property type="entry name" value="Integrase_recombinase_N"/>
</dbReference>
<sequence length="479" mass="54352">MPDESLTARDLALKHLIAARDTNVRGELAEAIKTAISIADGTAASEKKRTGLTAKQFENLKPGKKLVDPHRRGLMMRAGKGKNAPKKWIFRFSHPETGKQIEHQFGRYPDMTFADAIEEWKELREMRNRGDVPNQKSNDADKSVGLTIGELSQRYLAEYARKVKAPSSVREDARIIDRHILPNYEHTNTRDFTDESVAAILHPLDRAGKSRQAEQVAAVIRVMFNVARGRTKKISMLGQRTWLPKDHPNPADNIGLKRHESEIYLPTDKELKNYAKNLHKLGRYGVILRLQLETFARIGEVTGMRWDEVDLENAIWELPAQRSKNGFAHKVMLADQTVDLLNELHRNRGESDYVFPAATDPTKPIDRNLVLRNLANARDHVDEKTGDLVRGPLGVCDKFTSHATRRLSLTWIANHQGHKEIRDRLSNHTANKNDADSHYTAMAERNGDARKFTQLWVNRLSALRDENIATPDFGGQRNA</sequence>
<feature type="domain" description="Tyr recombinase" evidence="6">
    <location>
        <begin position="258"/>
        <end position="454"/>
    </location>
</feature>
<comment type="similarity">
    <text evidence="1">Belongs to the 'phage' integrase family.</text>
</comment>
<dbReference type="GO" id="GO:0015074">
    <property type="term" value="P:DNA integration"/>
    <property type="evidence" value="ECO:0007669"/>
    <property type="project" value="UniProtKB-KW"/>
</dbReference>
<dbReference type="Proteomes" id="UP000050786">
    <property type="component" value="Unassembled WGS sequence"/>
</dbReference>
<evidence type="ECO:0000256" key="1">
    <source>
        <dbReference type="ARBA" id="ARBA00008857"/>
    </source>
</evidence>
<dbReference type="InterPro" id="IPR038488">
    <property type="entry name" value="Integrase_DNA-bd_sf"/>
</dbReference>
<gene>
    <name evidence="8" type="primary">intA_1</name>
    <name evidence="8" type="ORF">RUM4293_00952</name>
</gene>
<evidence type="ECO:0000259" key="6">
    <source>
        <dbReference type="PROSITE" id="PS51898"/>
    </source>
</evidence>
<dbReference type="RefSeq" id="WP_058272184.1">
    <property type="nucleotide sequence ID" value="NZ_CYPS01000011.1"/>
</dbReference>
<feature type="domain" description="Core-binding (CB)" evidence="7">
    <location>
        <begin position="146"/>
        <end position="228"/>
    </location>
</feature>
<evidence type="ECO:0000256" key="4">
    <source>
        <dbReference type="ARBA" id="ARBA00023172"/>
    </source>
</evidence>
<dbReference type="GO" id="GO:0006310">
    <property type="term" value="P:DNA recombination"/>
    <property type="evidence" value="ECO:0007669"/>
    <property type="project" value="UniProtKB-KW"/>
</dbReference>
<dbReference type="AlphaFoldDB" id="A0A0P1ELQ8"/>
<accession>A0A0P1ELQ8</accession>
<keyword evidence="4" id="KW-0233">DNA recombination</keyword>
<dbReference type="InterPro" id="IPR013762">
    <property type="entry name" value="Integrase-like_cat_sf"/>
</dbReference>
<proteinExistence type="inferred from homology"/>
<dbReference type="Gene3D" id="1.10.443.10">
    <property type="entry name" value="Intergrase catalytic core"/>
    <property type="match status" value="1"/>
</dbReference>
<dbReference type="InterPro" id="IPR050808">
    <property type="entry name" value="Phage_Integrase"/>
</dbReference>
<dbReference type="GO" id="GO:0003677">
    <property type="term" value="F:DNA binding"/>
    <property type="evidence" value="ECO:0007669"/>
    <property type="project" value="UniProtKB-UniRule"/>
</dbReference>